<organism evidence="1 2">
    <name type="scientific">Vitrella brassicaformis (strain CCMP3155)</name>
    <dbReference type="NCBI Taxonomy" id="1169540"/>
    <lineage>
        <taxon>Eukaryota</taxon>
        <taxon>Sar</taxon>
        <taxon>Alveolata</taxon>
        <taxon>Colpodellida</taxon>
        <taxon>Vitrellaceae</taxon>
        <taxon>Vitrella</taxon>
    </lineage>
</organism>
<sequence length="1070" mass="119462">MAGRGSIFSTFGRPLSRLKRCVAVEFDNGDEALLVSEEVCRQYTFFKGLLDGKFQESSERSVTLTEISRPIAKVLLQNKDDMAKGLTRENLMLCLVGLDFLQPVDGKAVREAMNRSIARNHLLDRSGLCRGLLNLSFENLFVRELVRNYRDVLTACGPFVLEHAQRVRARWERSSSSWPDTISRYVVSLLSRLLAGIESGNHRPSLSTIKRFTMKVTNSSTFAEAAAEVFECERLAEEIRIEADKPGSVTPARSDGFSAWIRGLTEEDDSITGHYMNVEPPAEETKSSEDVLLKDTRRIEVAIRRHPAMHERSVFCYSVHQVEVGTCGDDEEGLEEDTCIVASEGFAFTHVDPHTGAGMPIFSMGLLRCSMTHVESWDNHEDKEAFGEWGKKLQQAKNHIIIRSHPMRCLVLHCLRMMICEGHWADIQVVGSSITREVAEHMAIYLANMTADGVSPLRVLTAWMSGWDRQRHMDEWDKGRVIEAAMARPVLEAHKRHIVPFMRVFACLVEDRMDVLLPVGQVAFNCLDVLSSVLFSVVDDDDGSEPSAVSGRPRKRRRIEAQACVSYSFFKVLLDGEFAESSERSVTLTQISRPIATVLLQKKDDIQRGLTHENLVDCLVALDFLQPLAKQSMSKTIARPMIRKQWLNHAALCRDILTASFRHPFVRMLVREHQEIRRAVAPFVVEEADHVQAAWTRKTLAKYMVTLLTCLLRSLEAGTCDISLSSLKKFITDVTRSGTFPEAAAEVFECSKLSEEQVVEITSPGDSEGNQTDDGRYSVALHGIPSVDDADSDLSEDDAEDMQLQLADVSSFKITADYCGPTNERTVFCYSLHVDVSIDTDKEPIKMKKAHEFFQGLGEPAGRVRKFVMGTPGSTTTSTLIIPFEGRHRQAFEDKDTPLASVEASVTIRHYPMRCLALHCLRLMIREGQWADIQGVGAAITRQVAEHMAIYLATISADGVSPLRVLTAWMAGWDRQQHLAECTSSEVSTAARSTAVMDAHVADLAPFMRVFGPLIKKGQRDVMMARIESLLKKAKPGILRAFIELGCGDAGHVEAADGGPRKRRRIELGS</sequence>
<protein>
    <submittedName>
        <fullName evidence="1">Uncharacterized protein</fullName>
    </submittedName>
</protein>
<evidence type="ECO:0000313" key="1">
    <source>
        <dbReference type="EMBL" id="CEM15328.1"/>
    </source>
</evidence>
<dbReference type="VEuPathDB" id="CryptoDB:Vbra_15741"/>
<dbReference type="AlphaFoldDB" id="A0A0G4FN39"/>
<dbReference type="Proteomes" id="UP000041254">
    <property type="component" value="Unassembled WGS sequence"/>
</dbReference>
<keyword evidence="2" id="KW-1185">Reference proteome</keyword>
<reference evidence="1 2" key="1">
    <citation type="submission" date="2014-11" db="EMBL/GenBank/DDBJ databases">
        <authorList>
            <person name="Zhu J."/>
            <person name="Qi W."/>
            <person name="Song R."/>
        </authorList>
    </citation>
    <scope>NUCLEOTIDE SEQUENCE [LARGE SCALE GENOMIC DNA]</scope>
</reference>
<gene>
    <name evidence="1" type="ORF">Vbra_15741</name>
</gene>
<dbReference type="EMBL" id="CDMY01000466">
    <property type="protein sequence ID" value="CEM15328.1"/>
    <property type="molecule type" value="Genomic_DNA"/>
</dbReference>
<accession>A0A0G4FN39</accession>
<evidence type="ECO:0000313" key="2">
    <source>
        <dbReference type="Proteomes" id="UP000041254"/>
    </source>
</evidence>
<proteinExistence type="predicted"/>
<name>A0A0G4FN39_VITBC</name>
<dbReference type="InParanoid" id="A0A0G4FN39"/>